<dbReference type="AlphaFoldDB" id="A0A7C1ALN3"/>
<reference evidence="1" key="1">
    <citation type="journal article" date="2020" name="mSystems">
        <title>Genome- and Community-Level Interaction Insights into Carbon Utilization and Element Cycling Functions of Hydrothermarchaeota in Hydrothermal Sediment.</title>
        <authorList>
            <person name="Zhou Z."/>
            <person name="Liu Y."/>
            <person name="Xu W."/>
            <person name="Pan J."/>
            <person name="Luo Z.H."/>
            <person name="Li M."/>
        </authorList>
    </citation>
    <scope>NUCLEOTIDE SEQUENCE [LARGE SCALE GENOMIC DNA]</scope>
    <source>
        <strain evidence="1">HyVt-19</strain>
    </source>
</reference>
<feature type="non-terminal residue" evidence="1">
    <location>
        <position position="98"/>
    </location>
</feature>
<accession>A0A7C1ALN3</accession>
<name>A0A7C1ALN3_9BACT</name>
<proteinExistence type="predicted"/>
<evidence type="ECO:0000313" key="1">
    <source>
        <dbReference type="EMBL" id="HDL89927.1"/>
    </source>
</evidence>
<sequence>MSSEVIKSLFYELLDEFISEQLVRYHPEPKVLPIPERDDLEVDYSFNGSPKPLYLFGVKDDTKARLTTISCLEFQRANIPFKSVAVHEDFEGLSKKDR</sequence>
<dbReference type="Proteomes" id="UP000886355">
    <property type="component" value="Unassembled WGS sequence"/>
</dbReference>
<organism evidence="1">
    <name type="scientific">Thermodesulforhabdus norvegica</name>
    <dbReference type="NCBI Taxonomy" id="39841"/>
    <lineage>
        <taxon>Bacteria</taxon>
        <taxon>Pseudomonadati</taxon>
        <taxon>Thermodesulfobacteriota</taxon>
        <taxon>Syntrophobacteria</taxon>
        <taxon>Syntrophobacterales</taxon>
        <taxon>Thermodesulforhabdaceae</taxon>
        <taxon>Thermodesulforhabdus</taxon>
    </lineage>
</organism>
<protein>
    <submittedName>
        <fullName evidence="1">Uncharacterized protein</fullName>
    </submittedName>
</protein>
<dbReference type="EMBL" id="DQZW01000157">
    <property type="protein sequence ID" value="HDL89927.1"/>
    <property type="molecule type" value="Genomic_DNA"/>
</dbReference>
<gene>
    <name evidence="1" type="ORF">ENG14_03385</name>
</gene>
<comment type="caution">
    <text evidence="1">The sequence shown here is derived from an EMBL/GenBank/DDBJ whole genome shotgun (WGS) entry which is preliminary data.</text>
</comment>